<dbReference type="Gene3D" id="3.30.50.10">
    <property type="entry name" value="Erythroid Transcription Factor GATA-1, subunit A"/>
    <property type="match status" value="1"/>
</dbReference>
<keyword evidence="6" id="KW-0804">Transcription</keyword>
<comment type="subcellular location">
    <subcellularLocation>
        <location evidence="1">Nucleus</location>
    </subcellularLocation>
</comment>
<evidence type="ECO:0000256" key="6">
    <source>
        <dbReference type="ARBA" id="ARBA00023163"/>
    </source>
</evidence>
<reference evidence="9" key="1">
    <citation type="submission" date="2020-11" db="EMBL/GenBank/DDBJ databases">
        <authorList>
            <person name="Tran Van P."/>
        </authorList>
    </citation>
    <scope>NUCLEOTIDE SEQUENCE</scope>
</reference>
<feature type="compositionally biased region" description="Polar residues" evidence="8">
    <location>
        <begin position="42"/>
        <end position="61"/>
    </location>
</feature>
<feature type="compositionally biased region" description="Low complexity" evidence="8">
    <location>
        <begin position="530"/>
        <end position="562"/>
    </location>
</feature>
<sequence length="849" mass="92076">MEPTQPVERVDSVITMAGSSGTSGGRIFGSSPESSKSTNSSARISTPTSATGLQRSSSAIAYTTAPPSPRPASRREESATSSPGKDPDPNVPPMTSPPPSGVRDYPLQNPPVLEYDPSGSYIPAPPSYSQAAYAEGVQGFRYGSRLREDPPVSYQTYPQTHSQGGPRTSPLWSQGSDATPSGGYSYGHIRPGDLVPGSISSHSVRYGEELQYRMAMTEMETYAQPDQKYEPKDEVGHRSDRLINRNSYTPLVPTTPPAREPIRASTNLPPDTDIVKISLDQALESPTHPQPPRVHSNARLSTGYYKDPAYAYYGQSQSPAMEAIRHVEPYPSSDPYAKAAPLDVSRHQMGDQETVSYTELEPADTTQLAYSSGTAPYVYATQYPYARDDKEMGMNEPSYYKHEAHVAYHHQELLAPPGARATGHSSPYDYSIMPPVAHAQYPSPTGRSPYEQDLRKVGPDPVYYSVAPMTSANVNNPVPSWYNTPADSSGGTSLAAPSAVDDPVRCSNCNAQSSSLRRSGSMRLCPSCPSSIPTRPIPPSSQYNTKSKSSSSGARKNANNSKRSGMVCSNCSTTTTTLWRRDNHGNPVCNACGLYFKLHQRFSPHYSETDRASYQIHLSTTPSSAVIEYPSFYHTVEDPYTPSTSENTNHDRDSQTYASEPKRIHSPILVFDRSGNGGLVVPDMAPMRPPLIPMPADTGDFRVKMEVQSFKDRDVEQVQKKPSAEDSQPRTTSPVIIKTENLDSEGHPSHVQIRVASPSVLSAQLVDGASQVIANVARTVEVSAQGGEERSSSQPLTPGYDHEESVSVYLPVDIPSQGDESEKGEATPSSQQPTAMTTTTFPSSTALNI</sequence>
<evidence type="ECO:0000256" key="7">
    <source>
        <dbReference type="ARBA" id="ARBA00023242"/>
    </source>
</evidence>
<keyword evidence="5" id="KW-0805">Transcription regulation</keyword>
<dbReference type="GO" id="GO:0045944">
    <property type="term" value="P:positive regulation of transcription by RNA polymerase II"/>
    <property type="evidence" value="ECO:0007669"/>
    <property type="project" value="TreeGrafter"/>
</dbReference>
<dbReference type="GO" id="GO:0000122">
    <property type="term" value="P:negative regulation of transcription by RNA polymerase II"/>
    <property type="evidence" value="ECO:0007669"/>
    <property type="project" value="TreeGrafter"/>
</dbReference>
<feature type="region of interest" description="Disordered" evidence="8">
    <location>
        <begin position="144"/>
        <end position="179"/>
    </location>
</feature>
<feature type="compositionally biased region" description="Basic and acidic residues" evidence="8">
    <location>
        <begin position="712"/>
        <end position="728"/>
    </location>
</feature>
<dbReference type="GO" id="GO:0045165">
    <property type="term" value="P:cell fate commitment"/>
    <property type="evidence" value="ECO:0007669"/>
    <property type="project" value="TreeGrafter"/>
</dbReference>
<gene>
    <name evidence="9" type="ORF">CTOB1V02_LOCUS4807</name>
</gene>
<proteinExistence type="predicted"/>
<feature type="region of interest" description="Disordered" evidence="8">
    <location>
        <begin position="783"/>
        <end position="849"/>
    </location>
</feature>
<keyword evidence="7" id="KW-0539">Nucleus</keyword>
<dbReference type="InterPro" id="IPR039355">
    <property type="entry name" value="Transcription_factor_GATA"/>
</dbReference>
<evidence type="ECO:0000256" key="8">
    <source>
        <dbReference type="SAM" id="MobiDB-lite"/>
    </source>
</evidence>
<evidence type="ECO:0000313" key="9">
    <source>
        <dbReference type="EMBL" id="CAD7226895.1"/>
    </source>
</evidence>
<keyword evidence="4" id="KW-0862">Zinc</keyword>
<feature type="region of interest" description="Disordered" evidence="8">
    <location>
        <begin position="637"/>
        <end position="664"/>
    </location>
</feature>
<dbReference type="PRINTS" id="PR00619">
    <property type="entry name" value="GATAZNFINGER"/>
</dbReference>
<feature type="region of interest" description="Disordered" evidence="8">
    <location>
        <begin position="1"/>
        <end position="127"/>
    </location>
</feature>
<dbReference type="GO" id="GO:0000981">
    <property type="term" value="F:DNA-binding transcription factor activity, RNA polymerase II-specific"/>
    <property type="evidence" value="ECO:0007669"/>
    <property type="project" value="TreeGrafter"/>
</dbReference>
<keyword evidence="3" id="KW-0863">Zinc-finger</keyword>
<accession>A0A7R8W8G8</accession>
<evidence type="ECO:0000256" key="4">
    <source>
        <dbReference type="ARBA" id="ARBA00022833"/>
    </source>
</evidence>
<dbReference type="GO" id="GO:0008270">
    <property type="term" value="F:zinc ion binding"/>
    <property type="evidence" value="ECO:0007669"/>
    <property type="project" value="UniProtKB-KW"/>
</dbReference>
<feature type="compositionally biased region" description="Polar residues" evidence="8">
    <location>
        <begin position="153"/>
        <end position="179"/>
    </location>
</feature>
<dbReference type="PROSITE" id="PS00344">
    <property type="entry name" value="GATA_ZN_FINGER_1"/>
    <property type="match status" value="1"/>
</dbReference>
<evidence type="ECO:0000256" key="3">
    <source>
        <dbReference type="ARBA" id="ARBA00022771"/>
    </source>
</evidence>
<dbReference type="GO" id="GO:0005634">
    <property type="term" value="C:nucleus"/>
    <property type="evidence" value="ECO:0007669"/>
    <property type="project" value="UniProtKB-SubCell"/>
</dbReference>
<evidence type="ECO:0000256" key="2">
    <source>
        <dbReference type="ARBA" id="ARBA00022723"/>
    </source>
</evidence>
<feature type="region of interest" description="Disordered" evidence="8">
    <location>
        <begin position="247"/>
        <end position="271"/>
    </location>
</feature>
<dbReference type="PANTHER" id="PTHR10071">
    <property type="entry name" value="TRANSCRIPTION FACTOR GATA FAMILY MEMBER"/>
    <property type="match status" value="1"/>
</dbReference>
<feature type="region of interest" description="Disordered" evidence="8">
    <location>
        <begin position="712"/>
        <end position="734"/>
    </location>
</feature>
<feature type="region of interest" description="Disordered" evidence="8">
    <location>
        <begin position="530"/>
        <end position="566"/>
    </location>
</feature>
<dbReference type="PANTHER" id="PTHR10071:SF281">
    <property type="entry name" value="BOX A-BINDING FACTOR-RELATED"/>
    <property type="match status" value="1"/>
</dbReference>
<dbReference type="CDD" id="cd00202">
    <property type="entry name" value="ZnF_GATA"/>
    <property type="match status" value="1"/>
</dbReference>
<evidence type="ECO:0000256" key="1">
    <source>
        <dbReference type="ARBA" id="ARBA00004123"/>
    </source>
</evidence>
<dbReference type="Pfam" id="PF00320">
    <property type="entry name" value="GATA"/>
    <property type="match status" value="1"/>
</dbReference>
<dbReference type="InterPro" id="IPR000679">
    <property type="entry name" value="Znf_GATA"/>
</dbReference>
<dbReference type="AlphaFoldDB" id="A0A7R8W8G8"/>
<feature type="compositionally biased region" description="Pro residues" evidence="8">
    <location>
        <begin position="89"/>
        <end position="100"/>
    </location>
</feature>
<feature type="compositionally biased region" description="Low complexity" evidence="8">
    <location>
        <begin position="30"/>
        <end position="41"/>
    </location>
</feature>
<feature type="compositionally biased region" description="Low complexity" evidence="8">
    <location>
        <begin position="827"/>
        <end position="849"/>
    </location>
</feature>
<dbReference type="EMBL" id="OB660968">
    <property type="protein sequence ID" value="CAD7226895.1"/>
    <property type="molecule type" value="Genomic_DNA"/>
</dbReference>
<protein>
    <submittedName>
        <fullName evidence="9">Uncharacterized protein</fullName>
    </submittedName>
</protein>
<organism evidence="9">
    <name type="scientific">Cyprideis torosa</name>
    <dbReference type="NCBI Taxonomy" id="163714"/>
    <lineage>
        <taxon>Eukaryota</taxon>
        <taxon>Metazoa</taxon>
        <taxon>Ecdysozoa</taxon>
        <taxon>Arthropoda</taxon>
        <taxon>Crustacea</taxon>
        <taxon>Oligostraca</taxon>
        <taxon>Ostracoda</taxon>
        <taxon>Podocopa</taxon>
        <taxon>Podocopida</taxon>
        <taxon>Cytherocopina</taxon>
        <taxon>Cytheroidea</taxon>
        <taxon>Cytherideidae</taxon>
        <taxon>Cyprideis</taxon>
    </lineage>
</organism>
<dbReference type="OrthoDB" id="515401at2759"/>
<name>A0A7R8W8G8_9CRUS</name>
<dbReference type="SMART" id="SM00401">
    <property type="entry name" value="ZnF_GATA"/>
    <property type="match status" value="1"/>
</dbReference>
<dbReference type="InterPro" id="IPR013088">
    <property type="entry name" value="Znf_NHR/GATA"/>
</dbReference>
<keyword evidence="2" id="KW-0479">Metal-binding</keyword>
<dbReference type="PROSITE" id="PS50114">
    <property type="entry name" value="GATA_ZN_FINGER_2"/>
    <property type="match status" value="1"/>
</dbReference>
<dbReference type="SUPFAM" id="SSF57716">
    <property type="entry name" value="Glucocorticoid receptor-like (DNA-binding domain)"/>
    <property type="match status" value="1"/>
</dbReference>
<dbReference type="GO" id="GO:0000978">
    <property type="term" value="F:RNA polymerase II cis-regulatory region sequence-specific DNA binding"/>
    <property type="evidence" value="ECO:0007669"/>
    <property type="project" value="TreeGrafter"/>
</dbReference>
<evidence type="ECO:0000256" key="5">
    <source>
        <dbReference type="ARBA" id="ARBA00023015"/>
    </source>
</evidence>